<name>A0A8B6GVK7_MYTGA</name>
<dbReference type="OrthoDB" id="6071489at2759"/>
<comment type="caution">
    <text evidence="2">The sequence shown here is derived from an EMBL/GenBank/DDBJ whole genome shotgun (WGS) entry which is preliminary data.</text>
</comment>
<dbReference type="AlphaFoldDB" id="A0A8B6GVK7"/>
<reference evidence="2" key="1">
    <citation type="submission" date="2018-11" db="EMBL/GenBank/DDBJ databases">
        <authorList>
            <person name="Alioto T."/>
            <person name="Alioto T."/>
        </authorList>
    </citation>
    <scope>NUCLEOTIDE SEQUENCE</scope>
</reference>
<organism evidence="2 3">
    <name type="scientific">Mytilus galloprovincialis</name>
    <name type="common">Mediterranean mussel</name>
    <dbReference type="NCBI Taxonomy" id="29158"/>
    <lineage>
        <taxon>Eukaryota</taxon>
        <taxon>Metazoa</taxon>
        <taxon>Spiralia</taxon>
        <taxon>Lophotrochozoa</taxon>
        <taxon>Mollusca</taxon>
        <taxon>Bivalvia</taxon>
        <taxon>Autobranchia</taxon>
        <taxon>Pteriomorphia</taxon>
        <taxon>Mytilida</taxon>
        <taxon>Mytiloidea</taxon>
        <taxon>Mytilidae</taxon>
        <taxon>Mytilinae</taxon>
        <taxon>Mytilus</taxon>
    </lineage>
</organism>
<feature type="compositionally biased region" description="Polar residues" evidence="1">
    <location>
        <begin position="1"/>
        <end position="13"/>
    </location>
</feature>
<proteinExistence type="predicted"/>
<dbReference type="EMBL" id="UYJE01009065">
    <property type="protein sequence ID" value="VDI69730.1"/>
    <property type="molecule type" value="Genomic_DNA"/>
</dbReference>
<evidence type="ECO:0000313" key="3">
    <source>
        <dbReference type="Proteomes" id="UP000596742"/>
    </source>
</evidence>
<accession>A0A8B6GVK7</accession>
<protein>
    <submittedName>
        <fullName evidence="2">Uncharacterized protein</fullName>
    </submittedName>
</protein>
<feature type="compositionally biased region" description="Low complexity" evidence="1">
    <location>
        <begin position="37"/>
        <end position="52"/>
    </location>
</feature>
<gene>
    <name evidence="2" type="ORF">MGAL_10B079628</name>
</gene>
<feature type="region of interest" description="Disordered" evidence="1">
    <location>
        <begin position="1"/>
        <end position="59"/>
    </location>
</feature>
<keyword evidence="3" id="KW-1185">Reference proteome</keyword>
<evidence type="ECO:0000256" key="1">
    <source>
        <dbReference type="SAM" id="MobiDB-lite"/>
    </source>
</evidence>
<evidence type="ECO:0000313" key="2">
    <source>
        <dbReference type="EMBL" id="VDI69730.1"/>
    </source>
</evidence>
<sequence>MASKQNPSSTTDPINKRKRRHSDSDSEETLAGQSAGNNSSPRSSQTSSNTSPIGHIPKDTRDWMEETIYNILQIKDMPSPSPIDVFNTGYVDYFLKNHIKIRDYMLKVNTDERHRSKHDCYAFALNEAFDVDCSVLSDITISKAWQLAEEFKKPFQDSCFVRWLFEYNINRKKIEKDKLKDMRNICQNIYPRLQQLSSQLLFMVSEHTHRQNSDNLAEAMYQELFVSFLRIFGVTVLNVPNLPAYHLTIGDRTVTSTPDAVVCSFVRNGQEVDKKVIAVVEVKKDNTRPSNLERQSRNCERKTSVIDSGLKGQHAGDMLAVIPSSVFGPNGIYGIIVQGTMITFVSLATSQEYCNNLSEGNMKNCDATIKYSNPVNMLSTEGRYELGQRLSKINLSFFVWQICLRSEDWTQYVERMEHYFNANEIDEEDQKRDIFLSVCGKNTYKLIRDLLAPAKPGTKSLADLTKLVKGPPRSSTIRNHSEI</sequence>
<dbReference type="Proteomes" id="UP000596742">
    <property type="component" value="Unassembled WGS sequence"/>
</dbReference>